<organism evidence="2 3">
    <name type="scientific">Gellertiella hungarica</name>
    <dbReference type="NCBI Taxonomy" id="1572859"/>
    <lineage>
        <taxon>Bacteria</taxon>
        <taxon>Pseudomonadati</taxon>
        <taxon>Pseudomonadota</taxon>
        <taxon>Alphaproteobacteria</taxon>
        <taxon>Hyphomicrobiales</taxon>
        <taxon>Rhizobiaceae</taxon>
        <taxon>Gellertiella</taxon>
    </lineage>
</organism>
<dbReference type="RefSeq" id="WP_183364813.1">
    <property type="nucleotide sequence ID" value="NZ_JACIEZ010000001.1"/>
</dbReference>
<name>A0A7W6J491_9HYPH</name>
<proteinExistence type="predicted"/>
<dbReference type="InterPro" id="IPR002711">
    <property type="entry name" value="HNH"/>
</dbReference>
<protein>
    <submittedName>
        <fullName evidence="2">5-methylcytosine-specific restriction endonuclease McrA</fullName>
    </submittedName>
</protein>
<evidence type="ECO:0000313" key="2">
    <source>
        <dbReference type="EMBL" id="MBB4063636.1"/>
    </source>
</evidence>
<keyword evidence="3" id="KW-1185">Reference proteome</keyword>
<evidence type="ECO:0000313" key="3">
    <source>
        <dbReference type="Proteomes" id="UP000528286"/>
    </source>
</evidence>
<dbReference type="Pfam" id="PF01844">
    <property type="entry name" value="HNH"/>
    <property type="match status" value="1"/>
</dbReference>
<dbReference type="Proteomes" id="UP000528286">
    <property type="component" value="Unassembled WGS sequence"/>
</dbReference>
<keyword evidence="2" id="KW-0540">Nuclease</keyword>
<feature type="domain" description="HNH" evidence="1">
    <location>
        <begin position="37"/>
        <end position="77"/>
    </location>
</feature>
<dbReference type="AlphaFoldDB" id="A0A7W6J491"/>
<dbReference type="Gene3D" id="1.10.30.50">
    <property type="match status" value="1"/>
</dbReference>
<sequence>MARKEFSKHTKREALKRSGMACEAVGKMYGLPDGQRCCAPLGSGVQFDHIIMDANSKDNSLENCAAVCIRCHKHKTTKHDIPMAAKTVRMQDKALGIKKPSSFRKPPADMKFNWAKGRYERVEQ</sequence>
<comment type="caution">
    <text evidence="2">The sequence shown here is derived from an EMBL/GenBank/DDBJ whole genome shotgun (WGS) entry which is preliminary data.</text>
</comment>
<dbReference type="InterPro" id="IPR003615">
    <property type="entry name" value="HNH_nuc"/>
</dbReference>
<dbReference type="GO" id="GO:0003676">
    <property type="term" value="F:nucleic acid binding"/>
    <property type="evidence" value="ECO:0007669"/>
    <property type="project" value="InterPro"/>
</dbReference>
<gene>
    <name evidence="2" type="ORF">GGR23_000797</name>
</gene>
<dbReference type="GO" id="GO:0008270">
    <property type="term" value="F:zinc ion binding"/>
    <property type="evidence" value="ECO:0007669"/>
    <property type="project" value="InterPro"/>
</dbReference>
<evidence type="ECO:0000259" key="1">
    <source>
        <dbReference type="Pfam" id="PF01844"/>
    </source>
</evidence>
<accession>A0A7W6J491</accession>
<dbReference type="GO" id="GO:0004519">
    <property type="term" value="F:endonuclease activity"/>
    <property type="evidence" value="ECO:0007669"/>
    <property type="project" value="UniProtKB-KW"/>
</dbReference>
<keyword evidence="2" id="KW-0255">Endonuclease</keyword>
<dbReference type="EMBL" id="JACIEZ010000001">
    <property type="protein sequence ID" value="MBB4063636.1"/>
    <property type="molecule type" value="Genomic_DNA"/>
</dbReference>
<keyword evidence="2" id="KW-0378">Hydrolase</keyword>
<dbReference type="CDD" id="cd00085">
    <property type="entry name" value="HNHc"/>
    <property type="match status" value="1"/>
</dbReference>
<reference evidence="2 3" key="1">
    <citation type="submission" date="2020-08" db="EMBL/GenBank/DDBJ databases">
        <title>Genomic Encyclopedia of Type Strains, Phase IV (KMG-IV): sequencing the most valuable type-strain genomes for metagenomic binning, comparative biology and taxonomic classification.</title>
        <authorList>
            <person name="Goeker M."/>
        </authorList>
    </citation>
    <scope>NUCLEOTIDE SEQUENCE [LARGE SCALE GENOMIC DNA]</scope>
    <source>
        <strain evidence="2 3">DSM 29853</strain>
    </source>
</reference>